<dbReference type="InterPro" id="IPR003777">
    <property type="entry name" value="XdhC_CoxI"/>
</dbReference>
<evidence type="ECO:0000259" key="1">
    <source>
        <dbReference type="Pfam" id="PF02625"/>
    </source>
</evidence>
<dbReference type="Pfam" id="PF13478">
    <property type="entry name" value="XdhC_C"/>
    <property type="match status" value="1"/>
</dbReference>
<evidence type="ECO:0000313" key="3">
    <source>
        <dbReference type="EMBL" id="MCQ4925822.1"/>
    </source>
</evidence>
<gene>
    <name evidence="3" type="ORF">NE686_22205</name>
</gene>
<reference evidence="3 4" key="1">
    <citation type="submission" date="2022-06" db="EMBL/GenBank/DDBJ databases">
        <title>Isolation of gut microbiota from human fecal samples.</title>
        <authorList>
            <person name="Pamer E.G."/>
            <person name="Barat B."/>
            <person name="Waligurski E."/>
            <person name="Medina S."/>
            <person name="Paddock L."/>
            <person name="Mostad J."/>
        </authorList>
    </citation>
    <scope>NUCLEOTIDE SEQUENCE [LARGE SCALE GENOMIC DNA]</scope>
    <source>
        <strain evidence="3 4">DFI.7.95</strain>
    </source>
</reference>
<name>A0ABT1SHG4_9FIRM</name>
<dbReference type="PANTHER" id="PTHR30388">
    <property type="entry name" value="ALDEHYDE OXIDOREDUCTASE MOLYBDENUM COFACTOR ASSEMBLY PROTEIN"/>
    <property type="match status" value="1"/>
</dbReference>
<evidence type="ECO:0000313" key="4">
    <source>
        <dbReference type="Proteomes" id="UP001524478"/>
    </source>
</evidence>
<dbReference type="Pfam" id="PF02625">
    <property type="entry name" value="XdhC_CoxI"/>
    <property type="match status" value="1"/>
</dbReference>
<dbReference type="PANTHER" id="PTHR30388:SF6">
    <property type="entry name" value="XANTHINE DEHYDROGENASE SUBUNIT A-RELATED"/>
    <property type="match status" value="1"/>
</dbReference>
<feature type="domain" description="XdhC Rossmann" evidence="2">
    <location>
        <begin position="107"/>
        <end position="249"/>
    </location>
</feature>
<dbReference type="InterPro" id="IPR052698">
    <property type="entry name" value="MoCofactor_Util/Proc"/>
</dbReference>
<dbReference type="EMBL" id="JANGAC010000034">
    <property type="protein sequence ID" value="MCQ4925822.1"/>
    <property type="molecule type" value="Genomic_DNA"/>
</dbReference>
<dbReference type="Proteomes" id="UP001524478">
    <property type="component" value="Unassembled WGS sequence"/>
</dbReference>
<accession>A0ABT1SHG4</accession>
<dbReference type="InterPro" id="IPR027051">
    <property type="entry name" value="XdhC_Rossmann_dom"/>
</dbReference>
<dbReference type="RefSeq" id="WP_216559693.1">
    <property type="nucleotide sequence ID" value="NZ_JAHLOH010000037.1"/>
</dbReference>
<keyword evidence="4" id="KW-1185">Reference proteome</keyword>
<protein>
    <submittedName>
        <fullName evidence="3">XdhC/CoxI family protein</fullName>
    </submittedName>
</protein>
<organism evidence="3 4">
    <name type="scientific">Tissierella carlieri</name>
    <dbReference type="NCBI Taxonomy" id="689904"/>
    <lineage>
        <taxon>Bacteria</taxon>
        <taxon>Bacillati</taxon>
        <taxon>Bacillota</taxon>
        <taxon>Tissierellia</taxon>
        <taxon>Tissierellales</taxon>
        <taxon>Tissierellaceae</taxon>
        <taxon>Tissierella</taxon>
    </lineage>
</organism>
<proteinExistence type="predicted"/>
<sequence>MGDLSVMRKALEDINNGKELAIATITKSEGSTPRGIGTMMSVLEDGSIHGTIGGGALEKHVIELCIKAIEEGQSKTIDLPLDTEGVGMICGGRVEVFIDVYKINPKLLIIGGGHVGYAIYNIASLLNFDIVIFEDREEFLIGDRFPLAKELVLGPINEMLRNYKIDNNTYIVIASRGHKYDEESLIEVVNSDAKYIGAMGSKRKVITMMDNLRNKGIPEENINKIYAPIGLEISAGSPEEIAMSIMSEILLIKNNGKLKHMK</sequence>
<feature type="domain" description="XdhC- CoxI" evidence="1">
    <location>
        <begin position="15"/>
        <end position="77"/>
    </location>
</feature>
<comment type="caution">
    <text evidence="3">The sequence shown here is derived from an EMBL/GenBank/DDBJ whole genome shotgun (WGS) entry which is preliminary data.</text>
</comment>
<evidence type="ECO:0000259" key="2">
    <source>
        <dbReference type="Pfam" id="PF13478"/>
    </source>
</evidence>